<dbReference type="Pfam" id="PF07963">
    <property type="entry name" value="N_methyl"/>
    <property type="match status" value="1"/>
</dbReference>
<keyword evidence="1" id="KW-0812">Transmembrane</keyword>
<dbReference type="InterPro" id="IPR012902">
    <property type="entry name" value="N_methyl_site"/>
</dbReference>
<dbReference type="EMBL" id="QJJS01000009">
    <property type="protein sequence ID" value="PXW95570.1"/>
    <property type="molecule type" value="Genomic_DNA"/>
</dbReference>
<keyword evidence="3" id="KW-1185">Reference proteome</keyword>
<dbReference type="Proteomes" id="UP000247811">
    <property type="component" value="Unassembled WGS sequence"/>
</dbReference>
<reference evidence="2 3" key="1">
    <citation type="submission" date="2018-05" db="EMBL/GenBank/DDBJ databases">
        <title>Genomic Encyclopedia of Type Strains, Phase IV (KMG-IV): sequencing the most valuable type-strain genomes for metagenomic binning, comparative biology and taxonomic classification.</title>
        <authorList>
            <person name="Goeker M."/>
        </authorList>
    </citation>
    <scope>NUCLEOTIDE SEQUENCE [LARGE SCALE GENOMIC DNA]</scope>
    <source>
        <strain evidence="2 3">DSM 566</strain>
    </source>
</reference>
<proteinExistence type="predicted"/>
<dbReference type="InterPro" id="IPR045584">
    <property type="entry name" value="Pilin-like"/>
</dbReference>
<evidence type="ECO:0000313" key="3">
    <source>
        <dbReference type="Proteomes" id="UP000247811"/>
    </source>
</evidence>
<organism evidence="2 3">
    <name type="scientific">Sphaerotilus hippei</name>
    <dbReference type="NCBI Taxonomy" id="744406"/>
    <lineage>
        <taxon>Bacteria</taxon>
        <taxon>Pseudomonadati</taxon>
        <taxon>Pseudomonadota</taxon>
        <taxon>Betaproteobacteria</taxon>
        <taxon>Burkholderiales</taxon>
        <taxon>Sphaerotilaceae</taxon>
        <taxon>Sphaerotilus</taxon>
    </lineage>
</organism>
<dbReference type="NCBIfam" id="TIGR02532">
    <property type="entry name" value="IV_pilin_GFxxxE"/>
    <property type="match status" value="1"/>
</dbReference>
<dbReference type="PROSITE" id="PS00409">
    <property type="entry name" value="PROKAR_NTER_METHYL"/>
    <property type="match status" value="1"/>
</dbReference>
<dbReference type="AlphaFoldDB" id="A0A318H297"/>
<feature type="transmembrane region" description="Helical" evidence="1">
    <location>
        <begin position="20"/>
        <end position="39"/>
    </location>
</feature>
<gene>
    <name evidence="2" type="ORF">C7444_109140</name>
</gene>
<comment type="caution">
    <text evidence="2">The sequence shown here is derived from an EMBL/GenBank/DDBJ whole genome shotgun (WGS) entry which is preliminary data.</text>
</comment>
<accession>A0A318H297</accession>
<protein>
    <submittedName>
        <fullName evidence="2">Prepilin-type N-terminal cleavage/methylation domain-containing protein</fullName>
    </submittedName>
</protein>
<evidence type="ECO:0000313" key="2">
    <source>
        <dbReference type="EMBL" id="PXW95570.1"/>
    </source>
</evidence>
<dbReference type="OrthoDB" id="8903733at2"/>
<dbReference type="Gene3D" id="3.30.700.10">
    <property type="entry name" value="Glycoprotein, Type 4 Pilin"/>
    <property type="match status" value="1"/>
</dbReference>
<name>A0A318H297_9BURK</name>
<evidence type="ECO:0000256" key="1">
    <source>
        <dbReference type="SAM" id="Phobius"/>
    </source>
</evidence>
<keyword evidence="1" id="KW-1133">Transmembrane helix</keyword>
<sequence>MRRPAAAPVGCPRGFTLIELVVVMVLIATLAVVALPRLLDLDAWRLRAYGDQLQAELQAMQRLSIAQRRVIVATITPTGVNAAYGDGTAFAALPCPSSLGSCIQESGSRTVSFNSGHGGSTVTSTGASLPLTLVAGSTLQRYQIETETGLIRTLP</sequence>
<dbReference type="RefSeq" id="WP_110400995.1">
    <property type="nucleotide sequence ID" value="NZ_QJJS01000009.1"/>
</dbReference>
<dbReference type="SUPFAM" id="SSF54523">
    <property type="entry name" value="Pili subunits"/>
    <property type="match status" value="1"/>
</dbReference>
<keyword evidence="1" id="KW-0472">Membrane</keyword>